<evidence type="ECO:0000313" key="1">
    <source>
        <dbReference type="EMBL" id="THC95451.1"/>
    </source>
</evidence>
<sequence length="62" mass="7022">MFLDSGTVADNILRFDSRYHLKHNSRSRVTFALARGSAWTLMPPRYIRANVFTAMGSFLIGS</sequence>
<proteinExistence type="predicted"/>
<dbReference type="Proteomes" id="UP000308092">
    <property type="component" value="Unassembled WGS sequence"/>
</dbReference>
<gene>
    <name evidence="1" type="ORF">EYZ11_005093</name>
</gene>
<dbReference type="AlphaFoldDB" id="A0A4S3JPR3"/>
<comment type="caution">
    <text evidence="1">The sequence shown here is derived from an EMBL/GenBank/DDBJ whole genome shotgun (WGS) entry which is preliminary data.</text>
</comment>
<protein>
    <submittedName>
        <fullName evidence="1">Uncharacterized protein</fullName>
    </submittedName>
</protein>
<name>A0A4S3JPR3_9EURO</name>
<evidence type="ECO:0000313" key="2">
    <source>
        <dbReference type="Proteomes" id="UP000308092"/>
    </source>
</evidence>
<accession>A0A4S3JPR3</accession>
<dbReference type="EMBL" id="SOSA01000157">
    <property type="protein sequence ID" value="THC95451.1"/>
    <property type="molecule type" value="Genomic_DNA"/>
</dbReference>
<dbReference type="VEuPathDB" id="FungiDB:EYZ11_005093"/>
<organism evidence="1 2">
    <name type="scientific">Aspergillus tanneri</name>
    <dbReference type="NCBI Taxonomy" id="1220188"/>
    <lineage>
        <taxon>Eukaryota</taxon>
        <taxon>Fungi</taxon>
        <taxon>Dikarya</taxon>
        <taxon>Ascomycota</taxon>
        <taxon>Pezizomycotina</taxon>
        <taxon>Eurotiomycetes</taxon>
        <taxon>Eurotiomycetidae</taxon>
        <taxon>Eurotiales</taxon>
        <taxon>Aspergillaceae</taxon>
        <taxon>Aspergillus</taxon>
        <taxon>Aspergillus subgen. Circumdati</taxon>
    </lineage>
</organism>
<keyword evidence="2" id="KW-1185">Reference proteome</keyword>
<reference evidence="1 2" key="1">
    <citation type="submission" date="2019-03" db="EMBL/GenBank/DDBJ databases">
        <title>The genome sequence of a newly discovered highly antifungal drug resistant Aspergillus species, Aspergillus tanneri NIH 1004.</title>
        <authorList>
            <person name="Mounaud S."/>
            <person name="Singh I."/>
            <person name="Joardar V."/>
            <person name="Pakala S."/>
            <person name="Pakala S."/>
            <person name="Venepally P."/>
            <person name="Hoover J."/>
            <person name="Nierman W."/>
            <person name="Chung J."/>
            <person name="Losada L."/>
        </authorList>
    </citation>
    <scope>NUCLEOTIDE SEQUENCE [LARGE SCALE GENOMIC DNA]</scope>
    <source>
        <strain evidence="1 2">NIH1004</strain>
    </source>
</reference>